<sequence>MDLFKDIHDSTDAANKETEKNAKIAMEQARLFALKYELKIEIQSMISDEKEDIENCVSRLHEIESILQDQRSKLKGAFEGKTSEAIAFNLASEQSKLLELIESYDNCNKSCKTYDE</sequence>
<name>A0ABT2QPG2_9STAP</name>
<evidence type="ECO:0000313" key="1">
    <source>
        <dbReference type="EMBL" id="MCU5745863.1"/>
    </source>
</evidence>
<dbReference type="RefSeq" id="WP_262855270.1">
    <property type="nucleotide sequence ID" value="NZ_JAOPKZ010000005.1"/>
</dbReference>
<evidence type="ECO:0000313" key="2">
    <source>
        <dbReference type="Proteomes" id="UP001209553"/>
    </source>
</evidence>
<gene>
    <name evidence="1" type="ORF">N9R04_03890</name>
</gene>
<accession>A0ABT2QPG2</accession>
<comment type="caution">
    <text evidence="1">The sequence shown here is derived from an EMBL/GenBank/DDBJ whole genome shotgun (WGS) entry which is preliminary data.</text>
</comment>
<reference evidence="1 2" key="1">
    <citation type="journal article" date="2023" name="Int. J. Syst. Evol. Microbiol.">
        <title>Streptococcus sciuri sp. nov., Staphylococcus marylandisciuri sp. nov. and Staphylococcus americanisciuri sp. nov., isolated from faeces of eastern grey squirrel (Sciurus carolinensis).</title>
        <authorList>
            <person name="Volokhov D.V."/>
            <person name="Zagorodnyaya T.A."/>
            <person name="Furtak V.A."/>
            <person name="Nattanmai G."/>
            <person name="Randall L."/>
            <person name="Jose S."/>
            <person name="Gao Y."/>
            <person name="Eisenberg T."/>
            <person name="Delmonte P."/>
            <person name="Blom J."/>
            <person name="Mitchell K.K."/>
        </authorList>
    </citation>
    <scope>NUCLEOTIDE SEQUENCE [LARGE SCALE GENOMIC DNA]</scope>
    <source>
        <strain evidence="1 2">SQ8-PEA</strain>
    </source>
</reference>
<dbReference type="Proteomes" id="UP001209553">
    <property type="component" value="Unassembled WGS sequence"/>
</dbReference>
<dbReference type="EMBL" id="JAOPKZ010000005">
    <property type="protein sequence ID" value="MCU5745863.1"/>
    <property type="molecule type" value="Genomic_DNA"/>
</dbReference>
<proteinExistence type="predicted"/>
<organism evidence="1 2">
    <name type="scientific">Staphylococcus marylandisciuri</name>
    <dbReference type="NCBI Taxonomy" id="2981529"/>
    <lineage>
        <taxon>Bacteria</taxon>
        <taxon>Bacillati</taxon>
        <taxon>Bacillota</taxon>
        <taxon>Bacilli</taxon>
        <taxon>Bacillales</taxon>
        <taxon>Staphylococcaceae</taxon>
        <taxon>Staphylococcus</taxon>
    </lineage>
</organism>
<protein>
    <submittedName>
        <fullName evidence="1">Uncharacterized protein</fullName>
    </submittedName>
</protein>
<keyword evidence="2" id="KW-1185">Reference proteome</keyword>